<keyword evidence="1" id="KW-1133">Transmembrane helix</keyword>
<feature type="transmembrane region" description="Helical" evidence="1">
    <location>
        <begin position="30"/>
        <end position="52"/>
    </location>
</feature>
<evidence type="ECO:0000313" key="2">
    <source>
        <dbReference type="EMBL" id="TKG67533.1"/>
    </source>
</evidence>
<proteinExistence type="predicted"/>
<evidence type="ECO:0000256" key="1">
    <source>
        <dbReference type="SAM" id="Phobius"/>
    </source>
</evidence>
<feature type="transmembrane region" description="Helical" evidence="1">
    <location>
        <begin position="178"/>
        <end position="199"/>
    </location>
</feature>
<sequence length="558" mass="61135">MTITWAKRVIGASLALIALALYGLLQDLDTYLVCVGLVLTLAGTSCGALALYRNHQKYGSGLLFPKLARLKSDLSRVIRRRGPNVRAGAGTATLRLETSGATGVAEKAISATAPFDQQVALILERIREVEGRLTERHRRDIKEMKESIHTLKASSEAADQSITRLAKDVAAGSVQLQLWGLILVGIGTILLAIPSLSMATVRMIGNTMTYDDPVRKALTQSKELADLLESDFDIENGGFTWWIHYNIDSLISAGLMDYLYGLISSLRENLSSAAVHLADLTECRYADDHWTISQLRKSGGTANLHRDASGQRRAARIDAHTAGFLRASGTILDIVAGVVVGIGGFNKNIFKSDLKLLQPLEEGPNYPGPLVRKALNLPNSVLHDSDPQGTLLRSTRSALIHAGPTGWLDWTRQMRNDRVHRASRMSMNIFSRDGKIVQPLPRNPENPEVHEFRSANQVDKMLLSEDSLVTLRGVLDSINYAVVGISMACAELWIKRKENPQLIKQPSSQWPKVKSTSSARFEGYEPREIEMPAGASAVVHPTTGRRLQAAKVMKPGTD</sequence>
<protein>
    <submittedName>
        <fullName evidence="2">Uncharacterized protein</fullName>
    </submittedName>
</protein>
<name>A0ABY2S0B8_9PSEU</name>
<organism evidence="2 3">
    <name type="scientific">Prauserella endophytica</name>
    <dbReference type="NCBI Taxonomy" id="1592324"/>
    <lineage>
        <taxon>Bacteria</taxon>
        <taxon>Bacillati</taxon>
        <taxon>Actinomycetota</taxon>
        <taxon>Actinomycetes</taxon>
        <taxon>Pseudonocardiales</taxon>
        <taxon>Pseudonocardiaceae</taxon>
        <taxon>Prauserella</taxon>
        <taxon>Prauserella coralliicola group</taxon>
    </lineage>
</organism>
<feature type="transmembrane region" description="Helical" evidence="1">
    <location>
        <begin position="5"/>
        <end position="24"/>
    </location>
</feature>
<keyword evidence="3" id="KW-1185">Reference proteome</keyword>
<dbReference type="RefSeq" id="WP_137096051.1">
    <property type="nucleotide sequence ID" value="NZ_SWMS01000013.1"/>
</dbReference>
<gene>
    <name evidence="2" type="ORF">FCN18_22495</name>
</gene>
<dbReference type="EMBL" id="SWMS01000013">
    <property type="protein sequence ID" value="TKG67533.1"/>
    <property type="molecule type" value="Genomic_DNA"/>
</dbReference>
<keyword evidence="1" id="KW-0812">Transmembrane</keyword>
<reference evidence="2 3" key="1">
    <citation type="journal article" date="2015" name="Antonie Van Leeuwenhoek">
        <title>Prauserella endophytica sp. nov., an endophytic actinobacterium isolated from Tamarix taklamakanensis.</title>
        <authorList>
            <person name="Liu J.M."/>
            <person name="Habden X."/>
            <person name="Guo L."/>
            <person name="Tuo L."/>
            <person name="Jiang Z.K."/>
            <person name="Liu S.W."/>
            <person name="Liu X.F."/>
            <person name="Chen L."/>
            <person name="Li R.F."/>
            <person name="Zhang Y.Q."/>
            <person name="Sun C.H."/>
        </authorList>
    </citation>
    <scope>NUCLEOTIDE SEQUENCE [LARGE SCALE GENOMIC DNA]</scope>
    <source>
        <strain evidence="2 3">CGMCC 4.7182</strain>
    </source>
</reference>
<accession>A0ABY2S0B8</accession>
<dbReference type="Proteomes" id="UP000309992">
    <property type="component" value="Unassembled WGS sequence"/>
</dbReference>
<keyword evidence="1" id="KW-0472">Membrane</keyword>
<evidence type="ECO:0000313" key="3">
    <source>
        <dbReference type="Proteomes" id="UP000309992"/>
    </source>
</evidence>
<comment type="caution">
    <text evidence="2">The sequence shown here is derived from an EMBL/GenBank/DDBJ whole genome shotgun (WGS) entry which is preliminary data.</text>
</comment>